<dbReference type="AlphaFoldDB" id="A0A2N9HG87"/>
<name>A0A2N9HG87_FAGSY</name>
<dbReference type="GO" id="GO:0004459">
    <property type="term" value="F:L-lactate dehydrogenase (NAD+) activity"/>
    <property type="evidence" value="ECO:0007669"/>
    <property type="project" value="TreeGrafter"/>
</dbReference>
<dbReference type="InterPro" id="IPR022383">
    <property type="entry name" value="Lactate/malate_DH_C"/>
</dbReference>
<dbReference type="EMBL" id="OIVN01003748">
    <property type="protein sequence ID" value="SPD13317.1"/>
    <property type="molecule type" value="Genomic_DNA"/>
</dbReference>
<dbReference type="InterPro" id="IPR015955">
    <property type="entry name" value="Lactate_DH/Glyco_Ohase_4_C"/>
</dbReference>
<evidence type="ECO:0000256" key="1">
    <source>
        <dbReference type="SAM" id="MobiDB-lite"/>
    </source>
</evidence>
<protein>
    <recommendedName>
        <fullName evidence="2">Lactate/malate dehydrogenase C-terminal domain-containing protein</fullName>
    </recommendedName>
</protein>
<evidence type="ECO:0000259" key="2">
    <source>
        <dbReference type="Pfam" id="PF02866"/>
    </source>
</evidence>
<gene>
    <name evidence="3" type="ORF">FSB_LOCUS41199</name>
</gene>
<dbReference type="Gene3D" id="3.90.110.10">
    <property type="entry name" value="Lactate dehydrogenase/glycoside hydrolase, family 4, C-terminal"/>
    <property type="match status" value="2"/>
</dbReference>
<feature type="region of interest" description="Disordered" evidence="1">
    <location>
        <begin position="291"/>
        <end position="319"/>
    </location>
</feature>
<dbReference type="PANTHER" id="PTHR43128:SF16">
    <property type="entry name" value="L-LACTATE DEHYDROGENASE"/>
    <property type="match status" value="1"/>
</dbReference>
<proteinExistence type="predicted"/>
<sequence length="475" mass="51594">MIVSFKVIGIGSPNIRVLVAYEVISLKGYTSWAIGYSVANLGRSILRDQRKIHPVSVLAKGFYGIEGGYVFLSLPEQISRGGILDSAYEVISLKGYTSWAIGYSVANLGRSILRDQRKIHSVSVLAKGFYGIEGGYVFLSLPEQISRGGILGKTKPAMGSAGPSRGVTQATPASTEVGEIQEGNSYKSAFIKGIDIPVTKGYDYGNHNVRYKGDISGNNARINGMGELCVQFKIQMSLSGILGLKQEADRKNEAQIKPITKLHHVSTVPRLGSISKQEWLHEAPIRVKPRPNLEWRPRAKPVHSTDNPTPSNPSNSDHGMVLLTENALTDHSIDPLVALAGSSGDIIVCTWGTSSNWMLELRDGRRLTIPLSLICSPMVRESLHCWLVTVSEEEEDEDVSVVWEDPIPSNGGRDLVCWGDDDDDGEPLEVTSLAMVAPCDVGGVLLWGIRRVGMPTGIATLLLWSSSNSKSMGLR</sequence>
<dbReference type="Pfam" id="PF02866">
    <property type="entry name" value="Ldh_1_C"/>
    <property type="match status" value="2"/>
</dbReference>
<dbReference type="GO" id="GO:0006089">
    <property type="term" value="P:lactate metabolic process"/>
    <property type="evidence" value="ECO:0007669"/>
    <property type="project" value="TreeGrafter"/>
</dbReference>
<organism evidence="3">
    <name type="scientific">Fagus sylvatica</name>
    <name type="common">Beechnut</name>
    <dbReference type="NCBI Taxonomy" id="28930"/>
    <lineage>
        <taxon>Eukaryota</taxon>
        <taxon>Viridiplantae</taxon>
        <taxon>Streptophyta</taxon>
        <taxon>Embryophyta</taxon>
        <taxon>Tracheophyta</taxon>
        <taxon>Spermatophyta</taxon>
        <taxon>Magnoliopsida</taxon>
        <taxon>eudicotyledons</taxon>
        <taxon>Gunneridae</taxon>
        <taxon>Pentapetalae</taxon>
        <taxon>rosids</taxon>
        <taxon>fabids</taxon>
        <taxon>Fagales</taxon>
        <taxon>Fagaceae</taxon>
        <taxon>Fagus</taxon>
    </lineage>
</organism>
<feature type="domain" description="Lactate/malate dehydrogenase C-terminal" evidence="2">
    <location>
        <begin position="85"/>
        <end position="150"/>
    </location>
</feature>
<evidence type="ECO:0000313" key="3">
    <source>
        <dbReference type="EMBL" id="SPD13317.1"/>
    </source>
</evidence>
<accession>A0A2N9HG87</accession>
<feature type="domain" description="Lactate/malate dehydrogenase C-terminal" evidence="2">
    <location>
        <begin position="20"/>
        <end position="83"/>
    </location>
</feature>
<feature type="compositionally biased region" description="Polar residues" evidence="1">
    <location>
        <begin position="304"/>
        <end position="317"/>
    </location>
</feature>
<dbReference type="SUPFAM" id="SSF56327">
    <property type="entry name" value="LDH C-terminal domain-like"/>
    <property type="match status" value="2"/>
</dbReference>
<dbReference type="PANTHER" id="PTHR43128">
    <property type="entry name" value="L-2-HYDROXYCARBOXYLATE DEHYDROGENASE (NAD(P)(+))"/>
    <property type="match status" value="1"/>
</dbReference>
<reference evidence="3" key="1">
    <citation type="submission" date="2018-02" db="EMBL/GenBank/DDBJ databases">
        <authorList>
            <person name="Cohen D.B."/>
            <person name="Kent A.D."/>
        </authorList>
    </citation>
    <scope>NUCLEOTIDE SEQUENCE</scope>
</reference>